<gene>
    <name evidence="1" type="ORF">PHPALM_30731</name>
</gene>
<accession>A0A2P4X4F5</accession>
<evidence type="ECO:0000313" key="1">
    <source>
        <dbReference type="EMBL" id="POM60423.1"/>
    </source>
</evidence>
<protein>
    <submittedName>
        <fullName evidence="1">Gag protein</fullName>
    </submittedName>
</protein>
<name>A0A2P4X4F5_9STRA</name>
<dbReference type="EMBL" id="NCKW01016873">
    <property type="protein sequence ID" value="POM60423.1"/>
    <property type="molecule type" value="Genomic_DNA"/>
</dbReference>
<proteinExistence type="predicted"/>
<organism evidence="1 2">
    <name type="scientific">Phytophthora palmivora</name>
    <dbReference type="NCBI Taxonomy" id="4796"/>
    <lineage>
        <taxon>Eukaryota</taxon>
        <taxon>Sar</taxon>
        <taxon>Stramenopiles</taxon>
        <taxon>Oomycota</taxon>
        <taxon>Peronosporomycetes</taxon>
        <taxon>Peronosporales</taxon>
        <taxon>Peronosporaceae</taxon>
        <taxon>Phytophthora</taxon>
    </lineage>
</organism>
<keyword evidence="2" id="KW-1185">Reference proteome</keyword>
<reference evidence="1 2" key="1">
    <citation type="journal article" date="2017" name="Genome Biol. Evol.">
        <title>Phytophthora megakarya and P. palmivora, closely related causal agents of cacao black pod rot, underwent increases in genome sizes and gene numbers by different mechanisms.</title>
        <authorList>
            <person name="Ali S.S."/>
            <person name="Shao J."/>
            <person name="Lary D.J."/>
            <person name="Kronmiller B."/>
            <person name="Shen D."/>
            <person name="Strem M.D."/>
            <person name="Amoako-Attah I."/>
            <person name="Akrofi A.Y."/>
            <person name="Begoude B.A."/>
            <person name="Ten Hoopen G.M."/>
            <person name="Coulibaly K."/>
            <person name="Kebe B.I."/>
            <person name="Melnick R.L."/>
            <person name="Guiltinan M.J."/>
            <person name="Tyler B.M."/>
            <person name="Meinhardt L.W."/>
            <person name="Bailey B.A."/>
        </authorList>
    </citation>
    <scope>NUCLEOTIDE SEQUENCE [LARGE SCALE GENOMIC DNA]</scope>
    <source>
        <strain evidence="2">sbr112.9</strain>
    </source>
</reference>
<comment type="caution">
    <text evidence="1">The sequence shown here is derived from an EMBL/GenBank/DDBJ whole genome shotgun (WGS) entry which is preliminary data.</text>
</comment>
<sequence length="98" mass="10600">MDAALISTPYTRDVTSPGCFPSWAHQCEQLGAAILPTTSIASIHNFLPVNKGSVNCMSPSKICGYLPIFSGPEGGPSRTQLFRVHTMDETVQIALKEY</sequence>
<evidence type="ECO:0000313" key="2">
    <source>
        <dbReference type="Proteomes" id="UP000237271"/>
    </source>
</evidence>
<dbReference type="Proteomes" id="UP000237271">
    <property type="component" value="Unassembled WGS sequence"/>
</dbReference>
<dbReference type="AlphaFoldDB" id="A0A2P4X4F5"/>